<dbReference type="KEGG" id="xbv:XBW1_3716"/>
<dbReference type="AlphaFoldDB" id="A0A0B6XB33"/>
<organism evidence="3 4">
    <name type="scientific">Xenorhabdus bovienii</name>
    <name type="common">Xenorhabdus nematophila subsp. bovienii</name>
    <dbReference type="NCBI Taxonomy" id="40576"/>
    <lineage>
        <taxon>Bacteria</taxon>
        <taxon>Pseudomonadati</taxon>
        <taxon>Pseudomonadota</taxon>
        <taxon>Gammaproteobacteria</taxon>
        <taxon>Enterobacterales</taxon>
        <taxon>Morganellaceae</taxon>
        <taxon>Xenorhabdus</taxon>
    </lineage>
</organism>
<evidence type="ECO:0008006" key="5">
    <source>
        <dbReference type="Google" id="ProtNLM"/>
    </source>
</evidence>
<accession>A0A0B6XB33</accession>
<evidence type="ECO:0000259" key="1">
    <source>
        <dbReference type="Pfam" id="PF08401"/>
    </source>
</evidence>
<dbReference type="PIRSF" id="PIRSF037112">
    <property type="entry name" value="Antirestriction_ArdC"/>
    <property type="match status" value="1"/>
</dbReference>
<dbReference type="InterPro" id="IPR041459">
    <property type="entry name" value="MPTase-PolyVal"/>
</dbReference>
<protein>
    <recommendedName>
        <fullName evidence="5">Antirestriction protein</fullName>
    </recommendedName>
</protein>
<evidence type="ECO:0000259" key="2">
    <source>
        <dbReference type="Pfam" id="PF18818"/>
    </source>
</evidence>
<sequence length="324" mass="36819">MKKQTKMQKKSGVKKDIYQQVTDRIISALEKDTVPWKKPWRSAVKQYGGMLPTNALTGNHYNGVNILLLWVAEEEMGINVNRWLTYRQAQQLGGQVRKGERSTLTVVFKPFEIQAKDKEDHLLFDDQGKPLMEQRVMLKANPLFNVTQCDGLPECLLQEGERIPENTLSPEISHAVHTMLDATGVQLASVAQDRAFYSPARDRIVMPLSGQFFTESDYWSTLLHEMVHSTGHVDRLNREGITLKNRKFGDPIYSFEELVAEMGSAFLCAQLEVFGEVNHESYIDGWLSILKADKKALFRACKQAREASEFLLSFRVAHNVSKAA</sequence>
<dbReference type="RefSeq" id="WP_046337351.1">
    <property type="nucleotide sequence ID" value="NZ_CAWMEF010000001.1"/>
</dbReference>
<name>A0A0B6XB33_XENBV</name>
<feature type="domain" description="N-terminal" evidence="1">
    <location>
        <begin position="15"/>
        <end position="140"/>
    </location>
</feature>
<dbReference type="GO" id="GO:0003697">
    <property type="term" value="F:single-stranded DNA binding"/>
    <property type="evidence" value="ECO:0007669"/>
    <property type="project" value="InterPro"/>
</dbReference>
<dbReference type="InterPro" id="IPR013610">
    <property type="entry name" value="ArdC_N"/>
</dbReference>
<dbReference type="EMBL" id="FO818637">
    <property type="protein sequence ID" value="CDM91072.1"/>
    <property type="molecule type" value="Genomic_DNA"/>
</dbReference>
<reference evidence="3 4" key="1">
    <citation type="submission" date="2014-02" db="EMBL/GenBank/DDBJ databases">
        <authorList>
            <person name="Genoscope - CEA"/>
        </authorList>
    </citation>
    <scope>NUCLEOTIDE SEQUENCE [LARGE SCALE GENOMIC DNA]</scope>
    <source>
        <strain evidence="3 4">CS03</strain>
    </source>
</reference>
<dbReference type="Pfam" id="PF18818">
    <property type="entry name" value="MPTase-PolyVal"/>
    <property type="match status" value="1"/>
</dbReference>
<feature type="domain" description="Polyvalent protein metallopeptidase" evidence="2">
    <location>
        <begin position="176"/>
        <end position="302"/>
    </location>
</feature>
<dbReference type="Pfam" id="PF08401">
    <property type="entry name" value="ArdcN"/>
    <property type="match status" value="1"/>
</dbReference>
<evidence type="ECO:0000313" key="3">
    <source>
        <dbReference type="EMBL" id="CDM91072.1"/>
    </source>
</evidence>
<gene>
    <name evidence="3" type="ORF">XBW1_3716</name>
</gene>
<dbReference type="InterPro" id="IPR017113">
    <property type="entry name" value="Antirestriction_ArdC"/>
</dbReference>
<proteinExistence type="predicted"/>
<evidence type="ECO:0000313" key="4">
    <source>
        <dbReference type="Proteomes" id="UP000032930"/>
    </source>
</evidence>
<dbReference type="Proteomes" id="UP000032930">
    <property type="component" value="Chromosome"/>
</dbReference>